<dbReference type="AlphaFoldDB" id="A0A060TE84"/>
<reference evidence="2" key="2">
    <citation type="submission" date="2014-06" db="EMBL/GenBank/DDBJ databases">
        <title>The complete genome of Blastobotrys (Arxula) adeninivorans LS3 - a yeast of biotechnological interest.</title>
        <authorList>
            <person name="Kunze G."/>
            <person name="Gaillardin C."/>
            <person name="Czernicka M."/>
            <person name="Durrens P."/>
            <person name="Martin T."/>
            <person name="Boer E."/>
            <person name="Gabaldon T."/>
            <person name="Cruz J."/>
            <person name="Talla E."/>
            <person name="Marck C."/>
            <person name="Goffeau A."/>
            <person name="Barbe V."/>
            <person name="Baret P."/>
            <person name="Baronian K."/>
            <person name="Beier S."/>
            <person name="Bleykasten C."/>
            <person name="Bode R."/>
            <person name="Casaregola S."/>
            <person name="Despons L."/>
            <person name="Fairhead C."/>
            <person name="Giersberg M."/>
            <person name="Gierski P."/>
            <person name="Hahnel U."/>
            <person name="Hartmann A."/>
            <person name="Jankowska D."/>
            <person name="Jubin C."/>
            <person name="Jung P."/>
            <person name="Lafontaine I."/>
            <person name="Leh-Louis V."/>
            <person name="Lemaire M."/>
            <person name="Marcet-Houben M."/>
            <person name="Mascher M."/>
            <person name="Morel G."/>
            <person name="Richard G.-F."/>
            <person name="Riechen J."/>
            <person name="Sacerdot C."/>
            <person name="Sarkar A."/>
            <person name="Savel G."/>
            <person name="Schacherer J."/>
            <person name="Sherman D."/>
            <person name="Straub M.-L."/>
            <person name="Stein N."/>
            <person name="Thierry A."/>
            <person name="Trautwein-Schult A."/>
            <person name="Westhof E."/>
            <person name="Worch S."/>
            <person name="Dujon B."/>
            <person name="Souciet J.-L."/>
            <person name="Wincker P."/>
            <person name="Scholz U."/>
            <person name="Neuveglise N."/>
        </authorList>
    </citation>
    <scope>NUCLEOTIDE SEQUENCE</scope>
    <source>
        <strain evidence="2">LS3</strain>
    </source>
</reference>
<reference evidence="2" key="1">
    <citation type="submission" date="2014-02" db="EMBL/GenBank/DDBJ databases">
        <authorList>
            <person name="Genoscope - CEA"/>
        </authorList>
    </citation>
    <scope>NUCLEOTIDE SEQUENCE</scope>
    <source>
        <strain evidence="2">LS3</strain>
    </source>
</reference>
<protein>
    <submittedName>
        <fullName evidence="2">ARAD1D49808p</fullName>
    </submittedName>
</protein>
<name>A0A060TE84_BLAAD</name>
<feature type="compositionally biased region" description="Polar residues" evidence="1">
    <location>
        <begin position="120"/>
        <end position="129"/>
    </location>
</feature>
<gene>
    <name evidence="2" type="ORF">GNLVRS02_ARAD1D49808g</name>
</gene>
<proteinExistence type="predicted"/>
<organism evidence="2">
    <name type="scientific">Blastobotrys adeninivorans</name>
    <name type="common">Yeast</name>
    <name type="synonym">Arxula adeninivorans</name>
    <dbReference type="NCBI Taxonomy" id="409370"/>
    <lineage>
        <taxon>Eukaryota</taxon>
        <taxon>Fungi</taxon>
        <taxon>Dikarya</taxon>
        <taxon>Ascomycota</taxon>
        <taxon>Saccharomycotina</taxon>
        <taxon>Dipodascomycetes</taxon>
        <taxon>Dipodascales</taxon>
        <taxon>Trichomonascaceae</taxon>
        <taxon>Blastobotrys</taxon>
    </lineage>
</organism>
<evidence type="ECO:0000313" key="2">
    <source>
        <dbReference type="EMBL" id="CDP39099.1"/>
    </source>
</evidence>
<dbReference type="EMBL" id="HG937694">
    <property type="protein sequence ID" value="CDP39099.1"/>
    <property type="molecule type" value="Genomic_DNA"/>
</dbReference>
<evidence type="ECO:0000256" key="1">
    <source>
        <dbReference type="SAM" id="MobiDB-lite"/>
    </source>
</evidence>
<feature type="compositionally biased region" description="Basic and acidic residues" evidence="1">
    <location>
        <begin position="130"/>
        <end position="147"/>
    </location>
</feature>
<feature type="region of interest" description="Disordered" evidence="1">
    <location>
        <begin position="120"/>
        <end position="202"/>
    </location>
</feature>
<feature type="compositionally biased region" description="Acidic residues" evidence="1">
    <location>
        <begin position="148"/>
        <end position="172"/>
    </location>
</feature>
<feature type="compositionally biased region" description="Basic and acidic residues" evidence="1">
    <location>
        <begin position="187"/>
        <end position="202"/>
    </location>
</feature>
<sequence>MEDISVDDILLLTGNVEKLLEFLTVNEFHVIAKLNAQSHDSTQAAKDAYSIIVFYTVFLWSLVGSREEEALLVLDRIASVRDRNGVLSQTGHAVESFFNNDLKGFYEHANNVIKECIQIGQSSESQPGQKSDREEAQDTDSSMKSDGADEPEEADVADEQEQVDRGEQDDENATGTGEGYETEATDTENKGEHSAGDLEAESADRIRGLVESVVQSLRQELHTKIKKHFITISPQQVSLILGIQGDNDSVLSTLLTYDPQWKFDQDAGVFVSPPMSEANSASQAPDSKARIDRLVQISSFLQKQAYA</sequence>
<accession>A0A060TE84</accession>